<dbReference type="Gene3D" id="2.60.120.260">
    <property type="entry name" value="Galactose-binding domain-like"/>
    <property type="match status" value="1"/>
</dbReference>
<reference evidence="9 10" key="1">
    <citation type="submission" date="2016-10" db="EMBL/GenBank/DDBJ databases">
        <authorList>
            <person name="de Groot N.N."/>
        </authorList>
    </citation>
    <scope>NUCLEOTIDE SEQUENCE [LARGE SCALE GENOMIC DNA]</scope>
    <source>
        <strain evidence="9 10">DSM 24956</strain>
    </source>
</reference>
<dbReference type="Gene3D" id="3.20.20.80">
    <property type="entry name" value="Glycosidases"/>
    <property type="match status" value="1"/>
</dbReference>
<dbReference type="Pfam" id="PF02837">
    <property type="entry name" value="Glyco_hydro_2_N"/>
    <property type="match status" value="1"/>
</dbReference>
<dbReference type="SUPFAM" id="SSF49373">
    <property type="entry name" value="Invasin/intimin cell-adhesion fragments"/>
    <property type="match status" value="1"/>
</dbReference>
<dbReference type="InterPro" id="IPR040605">
    <property type="entry name" value="Glyco_hydro2_dom5"/>
</dbReference>
<dbReference type="SUPFAM" id="SSF49303">
    <property type="entry name" value="beta-Galactosidase/glucuronidase domain"/>
    <property type="match status" value="1"/>
</dbReference>
<feature type="domain" description="DUF4982" evidence="7">
    <location>
        <begin position="626"/>
        <end position="701"/>
    </location>
</feature>
<dbReference type="Gene3D" id="2.60.40.10">
    <property type="entry name" value="Immunoglobulins"/>
    <property type="match status" value="3"/>
</dbReference>
<name>A0A1H2SJL4_9FLAO</name>
<dbReference type="InterPro" id="IPR017853">
    <property type="entry name" value="GH"/>
</dbReference>
<evidence type="ECO:0000256" key="2">
    <source>
        <dbReference type="ARBA" id="ARBA00022801"/>
    </source>
</evidence>
<evidence type="ECO:0000259" key="8">
    <source>
        <dbReference type="Pfam" id="PF18565"/>
    </source>
</evidence>
<feature type="domain" description="Glycoside hydrolase family 2 catalytic" evidence="5">
    <location>
        <begin position="296"/>
        <end position="450"/>
    </location>
</feature>
<feature type="domain" description="Glycoside hydrolase family 2 immunoglobulin-like beta-sandwich" evidence="4">
    <location>
        <begin position="179"/>
        <end position="289"/>
    </location>
</feature>
<dbReference type="GO" id="GO:0004553">
    <property type="term" value="F:hydrolase activity, hydrolyzing O-glycosyl compounds"/>
    <property type="evidence" value="ECO:0007669"/>
    <property type="project" value="InterPro"/>
</dbReference>
<dbReference type="InterPro" id="IPR032311">
    <property type="entry name" value="DUF4982"/>
</dbReference>
<accession>A0A1H2SJL4</accession>
<evidence type="ECO:0000259" key="5">
    <source>
        <dbReference type="Pfam" id="PF02836"/>
    </source>
</evidence>
<dbReference type="PANTHER" id="PTHR42732:SF1">
    <property type="entry name" value="BETA-MANNOSIDASE"/>
    <property type="match status" value="1"/>
</dbReference>
<dbReference type="OrthoDB" id="9801077at2"/>
<sequence length="822" mass="93424">MKHIFLSIFTLVFAFSVYSQYSSEENFNKNWLFYNDIAEGAEQPKFNDTDWRKLNLPHDWAIEGPFDSKYDCRMGALPVHGTGWYRKHFAMPASSKGKVVRIEFEGAMYNTHVWVNGNKVGHRPYGYIGFEFDISKYLKYDGSENVVAVRLTPEDYSSRWYPGAGIYRSVWLRVDEPVHIAMWGTYITTPTATEAKGVVQHETTIVNKSSEDKKVKVLHTYFNAEGKEVAKNSEEIIAKAGEKTWSGTFTNILNPKLWNVYQPNLYSVITTISEGEKVLDTYNTTFGIRNITYTSDGFFINRKQVKFNGVNLHHDNGALGAAVYKRADERKLEIMKDMGVNAIRCSHNPPSREFLEVCDEMGILVIDESYDCWEIPKIKNGYNVMFKEWGERDLQDMILRDRSHPSVIMWSIGNEIKEQWQPTIGWKVAKRLNAICKNFDTSRPTTAGFNSYPTAYMNNMAQQVDIAGANYKAVKYGELKENFPELALYGSETSGVASSRGVYHFPVEKYKKHKSLHVTSYDIVGPVWVFPPDIEFHFQKENPHILGEFIWTGFDYLGETSPYGGLDNIDNDGHWNSDYPSRSSYFGAVDLAGFPKDRFYQYQSQWTTKPMIHLMPHWNLGKELIGETVPVYCYTNCDEAELFVNGKSMGKKVKGKDLTRRIVDFLRYDPKHFDSPYLLSWDVPYQPGAIKVVGYKNGKKINDKEIKTAGKPKQIKLSVDRNVIDADGKDLAYVTVEILDKNGNFCPLADNQVYFEVSGTGKLVGVDNGSQISTESFQASKRKVFNGLALAILNSNEGETGTIKLKAKSKGLKGATVLINTN</sequence>
<dbReference type="InterPro" id="IPR008964">
    <property type="entry name" value="Invasin/intimin_cell_adhesion"/>
</dbReference>
<dbReference type="InterPro" id="IPR006103">
    <property type="entry name" value="Glyco_hydro_2_cat"/>
</dbReference>
<dbReference type="SUPFAM" id="SSF51445">
    <property type="entry name" value="(Trans)glycosidases"/>
    <property type="match status" value="1"/>
</dbReference>
<gene>
    <name evidence="9" type="ORF">SAMN05444411_101473</name>
</gene>
<evidence type="ECO:0000313" key="10">
    <source>
        <dbReference type="Proteomes" id="UP000199595"/>
    </source>
</evidence>
<dbReference type="EMBL" id="FNNJ01000001">
    <property type="protein sequence ID" value="SDW31893.1"/>
    <property type="molecule type" value="Genomic_DNA"/>
</dbReference>
<keyword evidence="3" id="KW-0326">Glycosidase</keyword>
<dbReference type="Pfam" id="PF02836">
    <property type="entry name" value="Glyco_hydro_2_C"/>
    <property type="match status" value="1"/>
</dbReference>
<proteinExistence type="inferred from homology"/>
<dbReference type="InterPro" id="IPR036156">
    <property type="entry name" value="Beta-gal/glucu_dom_sf"/>
</dbReference>
<dbReference type="AlphaFoldDB" id="A0A1H2SJL4"/>
<dbReference type="InterPro" id="IPR051913">
    <property type="entry name" value="GH2_Domain-Containing"/>
</dbReference>
<feature type="domain" description="Glycosyl hydrolases family 2 sugar binding" evidence="6">
    <location>
        <begin position="79"/>
        <end position="172"/>
    </location>
</feature>
<dbReference type="PANTHER" id="PTHR42732">
    <property type="entry name" value="BETA-GALACTOSIDASE"/>
    <property type="match status" value="1"/>
</dbReference>
<comment type="similarity">
    <text evidence="1">Belongs to the glycosyl hydrolase 2 family.</text>
</comment>
<dbReference type="Pfam" id="PF18565">
    <property type="entry name" value="Glyco_hydro2_C5"/>
    <property type="match status" value="1"/>
</dbReference>
<dbReference type="STRING" id="762486.SAMN05444411_101473"/>
<keyword evidence="2" id="KW-0378">Hydrolase</keyword>
<dbReference type="PRINTS" id="PR00132">
    <property type="entry name" value="GLHYDRLASE2"/>
</dbReference>
<evidence type="ECO:0000259" key="6">
    <source>
        <dbReference type="Pfam" id="PF02837"/>
    </source>
</evidence>
<evidence type="ECO:0000313" key="9">
    <source>
        <dbReference type="EMBL" id="SDW31893.1"/>
    </source>
</evidence>
<feature type="domain" description="Glycoside hydrolase family 2" evidence="8">
    <location>
        <begin position="715"/>
        <end position="817"/>
    </location>
</feature>
<evidence type="ECO:0000259" key="7">
    <source>
        <dbReference type="Pfam" id="PF16355"/>
    </source>
</evidence>
<dbReference type="GO" id="GO:0005975">
    <property type="term" value="P:carbohydrate metabolic process"/>
    <property type="evidence" value="ECO:0007669"/>
    <property type="project" value="InterPro"/>
</dbReference>
<dbReference type="InterPro" id="IPR006104">
    <property type="entry name" value="Glyco_hydro_2_N"/>
</dbReference>
<dbReference type="Proteomes" id="UP000199595">
    <property type="component" value="Unassembled WGS sequence"/>
</dbReference>
<dbReference type="RefSeq" id="WP_090119321.1">
    <property type="nucleotide sequence ID" value="NZ_FNNJ01000001.1"/>
</dbReference>
<dbReference type="InterPro" id="IPR006102">
    <property type="entry name" value="Ig-like_GH2"/>
</dbReference>
<evidence type="ECO:0000256" key="1">
    <source>
        <dbReference type="ARBA" id="ARBA00007401"/>
    </source>
</evidence>
<organism evidence="9 10">
    <name type="scientific">Lutibacter oricola</name>
    <dbReference type="NCBI Taxonomy" id="762486"/>
    <lineage>
        <taxon>Bacteria</taxon>
        <taxon>Pseudomonadati</taxon>
        <taxon>Bacteroidota</taxon>
        <taxon>Flavobacteriia</taxon>
        <taxon>Flavobacteriales</taxon>
        <taxon>Flavobacteriaceae</taxon>
        <taxon>Lutibacter</taxon>
    </lineage>
</organism>
<evidence type="ECO:0000259" key="4">
    <source>
        <dbReference type="Pfam" id="PF00703"/>
    </source>
</evidence>
<dbReference type="InterPro" id="IPR013783">
    <property type="entry name" value="Ig-like_fold"/>
</dbReference>
<keyword evidence="10" id="KW-1185">Reference proteome</keyword>
<evidence type="ECO:0000256" key="3">
    <source>
        <dbReference type="ARBA" id="ARBA00023295"/>
    </source>
</evidence>
<dbReference type="InterPro" id="IPR008979">
    <property type="entry name" value="Galactose-bd-like_sf"/>
</dbReference>
<dbReference type="Pfam" id="PF16355">
    <property type="entry name" value="DUF4982"/>
    <property type="match status" value="1"/>
</dbReference>
<dbReference type="Pfam" id="PF00703">
    <property type="entry name" value="Glyco_hydro_2"/>
    <property type="match status" value="1"/>
</dbReference>
<dbReference type="InterPro" id="IPR006101">
    <property type="entry name" value="Glyco_hydro_2"/>
</dbReference>
<protein>
    <submittedName>
        <fullName evidence="9">Beta-galactosidase</fullName>
    </submittedName>
</protein>
<dbReference type="SUPFAM" id="SSF49785">
    <property type="entry name" value="Galactose-binding domain-like"/>
    <property type="match status" value="1"/>
</dbReference>